<keyword evidence="11" id="KW-1185">Reference proteome</keyword>
<reference evidence="10 11" key="1">
    <citation type="submission" date="2023-12" db="EMBL/GenBank/DDBJ databases">
        <title>A high-quality genome assembly for Dillenia turbinata (Dilleniales).</title>
        <authorList>
            <person name="Chanderbali A."/>
        </authorList>
    </citation>
    <scope>NUCLEOTIDE SEQUENCE [LARGE SCALE GENOMIC DNA]</scope>
    <source>
        <strain evidence="10">LSX21</strain>
        <tissue evidence="10">Leaf</tissue>
    </source>
</reference>
<dbReference type="GO" id="GO:0016020">
    <property type="term" value="C:membrane"/>
    <property type="evidence" value="ECO:0007669"/>
    <property type="project" value="UniProtKB-SubCell"/>
</dbReference>
<dbReference type="Pfam" id="PF11744">
    <property type="entry name" value="ALMT"/>
    <property type="match status" value="1"/>
</dbReference>
<keyword evidence="6" id="KW-0406">Ion transport</keyword>
<dbReference type="EMBL" id="JBAMMX010000021">
    <property type="protein sequence ID" value="KAK6919935.1"/>
    <property type="molecule type" value="Genomic_DNA"/>
</dbReference>
<evidence type="ECO:0000256" key="6">
    <source>
        <dbReference type="ARBA" id="ARBA00023065"/>
    </source>
</evidence>
<keyword evidence="7 9" id="KW-0472">Membrane</keyword>
<accession>A0AAN8Z1I1</accession>
<feature type="transmembrane region" description="Helical" evidence="9">
    <location>
        <begin position="67"/>
        <end position="84"/>
    </location>
</feature>
<keyword evidence="4 9" id="KW-0812">Transmembrane</keyword>
<dbReference type="AlphaFoldDB" id="A0AAN8Z1I1"/>
<comment type="subcellular location">
    <subcellularLocation>
        <location evidence="1">Membrane</location>
        <topology evidence="1">Multi-pass membrane protein</topology>
    </subcellularLocation>
</comment>
<evidence type="ECO:0000256" key="5">
    <source>
        <dbReference type="ARBA" id="ARBA00022989"/>
    </source>
</evidence>
<feature type="transmembrane region" description="Helical" evidence="9">
    <location>
        <begin position="117"/>
        <end position="137"/>
    </location>
</feature>
<evidence type="ECO:0000256" key="9">
    <source>
        <dbReference type="SAM" id="Phobius"/>
    </source>
</evidence>
<organism evidence="10 11">
    <name type="scientific">Dillenia turbinata</name>
    <dbReference type="NCBI Taxonomy" id="194707"/>
    <lineage>
        <taxon>Eukaryota</taxon>
        <taxon>Viridiplantae</taxon>
        <taxon>Streptophyta</taxon>
        <taxon>Embryophyta</taxon>
        <taxon>Tracheophyta</taxon>
        <taxon>Spermatophyta</taxon>
        <taxon>Magnoliopsida</taxon>
        <taxon>eudicotyledons</taxon>
        <taxon>Gunneridae</taxon>
        <taxon>Pentapetalae</taxon>
        <taxon>Dilleniales</taxon>
        <taxon>Dilleniaceae</taxon>
        <taxon>Dillenia</taxon>
    </lineage>
</organism>
<feature type="transmembrane region" description="Helical" evidence="9">
    <location>
        <begin position="149"/>
        <end position="167"/>
    </location>
</feature>
<evidence type="ECO:0000256" key="3">
    <source>
        <dbReference type="ARBA" id="ARBA00022448"/>
    </source>
</evidence>
<name>A0AAN8Z1I1_9MAGN</name>
<protein>
    <submittedName>
        <fullName evidence="10">Aluminum-activated malate transporter</fullName>
    </submittedName>
</protein>
<keyword evidence="5 9" id="KW-1133">Transmembrane helix</keyword>
<dbReference type="PANTHER" id="PTHR31086">
    <property type="entry name" value="ALUMINUM-ACTIVATED MALATE TRANSPORTER 10"/>
    <property type="match status" value="1"/>
</dbReference>
<dbReference type="GO" id="GO:0034220">
    <property type="term" value="P:monoatomic ion transmembrane transport"/>
    <property type="evidence" value="ECO:0007669"/>
    <property type="project" value="UniProtKB-KW"/>
</dbReference>
<sequence length="453" mass="49599">MVKGNQPPSSKLEWRVNIPDGTAKTLVPESGLGCRIWSLLLGVVMKIWGFIVKAWKLGVDEPKKVIHCFKVGMALTLVSLFYYMRPLYDGVGGSAMWAVMTVVVVFEYTVGATVSKSINRATGTFLAGSLGIGIHWMASRSGEKFEPTILGGSVFLLASAATFSRFIPLVKARFDYGAMIFILTFSLVSVSGYRVEKLLEMALQRLSTVGIACVEEYFKASDCDSGSETDKNSGGSKCVLNSKATEESMANFARWEPAHGSFNFLHPWKQYLKIGASMRGCAYCIETLEGCIYSEILAPEILKDQFRDVCVNLSKHSSNVLRELAVIMNTMTKSSKIDFSVGEMNYAVHELQNALKSPPSELSNTGEAAQEEQAVKTAAVAPPLLEVLSLSTLVSMLTEIAARIEGIAEAVEELATLAEFKPAADQKPKQKQTYNNSISDHQNHEAMKILQRV</sequence>
<proteinExistence type="inferred from homology"/>
<dbReference type="InterPro" id="IPR020966">
    <property type="entry name" value="ALMT"/>
</dbReference>
<feature type="transmembrane region" description="Helical" evidence="9">
    <location>
        <begin position="90"/>
        <end position="110"/>
    </location>
</feature>
<dbReference type="Proteomes" id="UP001370490">
    <property type="component" value="Unassembled WGS sequence"/>
</dbReference>
<evidence type="ECO:0000256" key="8">
    <source>
        <dbReference type="ARBA" id="ARBA00023303"/>
    </source>
</evidence>
<comment type="similarity">
    <text evidence="2">Belongs to the aromatic acid exporter (TC 2.A.85) family.</text>
</comment>
<evidence type="ECO:0000256" key="1">
    <source>
        <dbReference type="ARBA" id="ARBA00004141"/>
    </source>
</evidence>
<evidence type="ECO:0000256" key="2">
    <source>
        <dbReference type="ARBA" id="ARBA00007079"/>
    </source>
</evidence>
<gene>
    <name evidence="10" type="ORF">RJ641_015839</name>
</gene>
<evidence type="ECO:0000313" key="11">
    <source>
        <dbReference type="Proteomes" id="UP001370490"/>
    </source>
</evidence>
<comment type="caution">
    <text evidence="10">The sequence shown here is derived from an EMBL/GenBank/DDBJ whole genome shotgun (WGS) entry which is preliminary data.</text>
</comment>
<feature type="transmembrane region" description="Helical" evidence="9">
    <location>
        <begin position="174"/>
        <end position="193"/>
    </location>
</feature>
<dbReference type="GO" id="GO:0015743">
    <property type="term" value="P:malate transport"/>
    <property type="evidence" value="ECO:0007669"/>
    <property type="project" value="InterPro"/>
</dbReference>
<evidence type="ECO:0000256" key="7">
    <source>
        <dbReference type="ARBA" id="ARBA00023136"/>
    </source>
</evidence>
<keyword evidence="3" id="KW-0813">Transport</keyword>
<keyword evidence="8" id="KW-0407">Ion channel</keyword>
<feature type="transmembrane region" description="Helical" evidence="9">
    <location>
        <begin position="36"/>
        <end position="55"/>
    </location>
</feature>
<evidence type="ECO:0000313" key="10">
    <source>
        <dbReference type="EMBL" id="KAK6919935.1"/>
    </source>
</evidence>
<evidence type="ECO:0000256" key="4">
    <source>
        <dbReference type="ARBA" id="ARBA00022692"/>
    </source>
</evidence>